<dbReference type="RefSeq" id="WP_188476507.1">
    <property type="nucleotide sequence ID" value="NZ_BMFJ01000001.1"/>
</dbReference>
<keyword evidence="5 11" id="KW-0808">Transferase</keyword>
<keyword evidence="6 11" id="KW-0547">Nucleotide-binding</keyword>
<feature type="binding site" evidence="11">
    <location>
        <begin position="16"/>
        <end position="21"/>
    </location>
    <ligand>
        <name>ATP</name>
        <dbReference type="ChEBI" id="CHEBI:30616"/>
    </ligand>
</feature>
<dbReference type="InterPro" id="IPR000623">
    <property type="entry name" value="Shikimate_kinase/TSH1"/>
</dbReference>
<feature type="binding site" evidence="11">
    <location>
        <position position="141"/>
    </location>
    <ligand>
        <name>substrate</name>
    </ligand>
</feature>
<dbReference type="PANTHER" id="PTHR21087">
    <property type="entry name" value="SHIKIMATE KINASE"/>
    <property type="match status" value="1"/>
</dbReference>
<comment type="pathway">
    <text evidence="1 11">Metabolic intermediate biosynthesis; chorismate biosynthesis; chorismate from D-erythrose 4-phosphate and phosphoenolpyruvate: step 5/7.</text>
</comment>
<name>A0A917A2D7_9RHOB</name>
<feature type="binding site" evidence="11">
    <location>
        <position position="122"/>
    </location>
    <ligand>
        <name>ATP</name>
        <dbReference type="ChEBI" id="CHEBI:30616"/>
    </ligand>
</feature>
<gene>
    <name evidence="11 12" type="primary">aroK</name>
    <name evidence="12" type="ORF">GCM10011360_09370</name>
</gene>
<evidence type="ECO:0000313" key="13">
    <source>
        <dbReference type="Proteomes" id="UP000612855"/>
    </source>
</evidence>
<comment type="caution">
    <text evidence="12">The sequence shown here is derived from an EMBL/GenBank/DDBJ whole genome shotgun (WGS) entry which is preliminary data.</text>
</comment>
<evidence type="ECO:0000313" key="12">
    <source>
        <dbReference type="EMBL" id="GGE22996.1"/>
    </source>
</evidence>
<dbReference type="GO" id="GO:0005829">
    <property type="term" value="C:cytosol"/>
    <property type="evidence" value="ECO:0007669"/>
    <property type="project" value="TreeGrafter"/>
</dbReference>
<dbReference type="GO" id="GO:0009073">
    <property type="term" value="P:aromatic amino acid family biosynthetic process"/>
    <property type="evidence" value="ECO:0007669"/>
    <property type="project" value="UniProtKB-KW"/>
</dbReference>
<dbReference type="CDD" id="cd00464">
    <property type="entry name" value="SK"/>
    <property type="match status" value="1"/>
</dbReference>
<feature type="binding site" evidence="11">
    <location>
        <position position="84"/>
    </location>
    <ligand>
        <name>substrate</name>
    </ligand>
</feature>
<dbReference type="HAMAP" id="MF_00109">
    <property type="entry name" value="Shikimate_kinase"/>
    <property type="match status" value="1"/>
</dbReference>
<dbReference type="PANTHER" id="PTHR21087:SF16">
    <property type="entry name" value="SHIKIMATE KINASE 1, CHLOROPLASTIC"/>
    <property type="match status" value="1"/>
</dbReference>
<dbReference type="PRINTS" id="PR01100">
    <property type="entry name" value="SHIKIMTKNASE"/>
</dbReference>
<keyword evidence="4 11" id="KW-0028">Amino-acid biosynthesis</keyword>
<feature type="binding site" evidence="11">
    <location>
        <position position="20"/>
    </location>
    <ligand>
        <name>Mg(2+)</name>
        <dbReference type="ChEBI" id="CHEBI:18420"/>
    </ligand>
</feature>
<dbReference type="GO" id="GO:0008652">
    <property type="term" value="P:amino acid biosynthetic process"/>
    <property type="evidence" value="ECO:0007669"/>
    <property type="project" value="UniProtKB-KW"/>
</dbReference>
<keyword evidence="7 11" id="KW-0418">Kinase</keyword>
<organism evidence="12 13">
    <name type="scientific">Primorskyibacter flagellatus</name>
    <dbReference type="NCBI Taxonomy" id="1387277"/>
    <lineage>
        <taxon>Bacteria</taxon>
        <taxon>Pseudomonadati</taxon>
        <taxon>Pseudomonadota</taxon>
        <taxon>Alphaproteobacteria</taxon>
        <taxon>Rhodobacterales</taxon>
        <taxon>Roseobacteraceae</taxon>
        <taxon>Primorskyibacter</taxon>
    </lineage>
</organism>
<keyword evidence="8 11" id="KW-0067">ATP-binding</keyword>
<evidence type="ECO:0000256" key="5">
    <source>
        <dbReference type="ARBA" id="ARBA00022679"/>
    </source>
</evidence>
<dbReference type="InterPro" id="IPR031322">
    <property type="entry name" value="Shikimate/glucono_kinase"/>
</dbReference>
<comment type="function">
    <text evidence="11">Catalyzes the specific phosphorylation of the 3-hydroxyl group of shikimic acid using ATP as a cosubstrate.</text>
</comment>
<comment type="cofactor">
    <cofactor evidence="11">
        <name>Mg(2+)</name>
        <dbReference type="ChEBI" id="CHEBI:18420"/>
    </cofactor>
    <text evidence="11">Binds 1 Mg(2+) ion per subunit.</text>
</comment>
<dbReference type="InterPro" id="IPR027417">
    <property type="entry name" value="P-loop_NTPase"/>
</dbReference>
<dbReference type="EMBL" id="BMFJ01000001">
    <property type="protein sequence ID" value="GGE22996.1"/>
    <property type="molecule type" value="Genomic_DNA"/>
</dbReference>
<evidence type="ECO:0000256" key="6">
    <source>
        <dbReference type="ARBA" id="ARBA00022741"/>
    </source>
</evidence>
<evidence type="ECO:0000256" key="1">
    <source>
        <dbReference type="ARBA" id="ARBA00004842"/>
    </source>
</evidence>
<dbReference type="EC" id="2.7.1.71" evidence="3 11"/>
<keyword evidence="13" id="KW-1185">Reference proteome</keyword>
<evidence type="ECO:0000256" key="4">
    <source>
        <dbReference type="ARBA" id="ARBA00022605"/>
    </source>
</evidence>
<dbReference type="AlphaFoldDB" id="A0A917A2D7"/>
<keyword evidence="11" id="KW-0963">Cytoplasm</keyword>
<accession>A0A917A2D7</accession>
<feature type="binding site" evidence="11">
    <location>
        <position position="158"/>
    </location>
    <ligand>
        <name>ATP</name>
        <dbReference type="ChEBI" id="CHEBI:30616"/>
    </ligand>
</feature>
<evidence type="ECO:0000256" key="7">
    <source>
        <dbReference type="ARBA" id="ARBA00022777"/>
    </source>
</evidence>
<evidence type="ECO:0000256" key="10">
    <source>
        <dbReference type="ARBA" id="ARBA00048567"/>
    </source>
</evidence>
<feature type="binding site" evidence="11">
    <location>
        <position position="62"/>
    </location>
    <ligand>
        <name>substrate</name>
    </ligand>
</feature>
<dbReference type="GO" id="GO:0005524">
    <property type="term" value="F:ATP binding"/>
    <property type="evidence" value="ECO:0007669"/>
    <property type="project" value="UniProtKB-UniRule"/>
</dbReference>
<comment type="similarity">
    <text evidence="2 11">Belongs to the shikimate kinase family.</text>
</comment>
<comment type="catalytic activity">
    <reaction evidence="10 11">
        <text>shikimate + ATP = 3-phosphoshikimate + ADP + H(+)</text>
        <dbReference type="Rhea" id="RHEA:13121"/>
        <dbReference type="ChEBI" id="CHEBI:15378"/>
        <dbReference type="ChEBI" id="CHEBI:30616"/>
        <dbReference type="ChEBI" id="CHEBI:36208"/>
        <dbReference type="ChEBI" id="CHEBI:145989"/>
        <dbReference type="ChEBI" id="CHEBI:456216"/>
        <dbReference type="EC" id="2.7.1.71"/>
    </reaction>
</comment>
<feature type="binding site" evidence="11">
    <location>
        <position position="38"/>
    </location>
    <ligand>
        <name>substrate</name>
    </ligand>
</feature>
<comment type="subcellular location">
    <subcellularLocation>
        <location evidence="11">Cytoplasm</location>
    </subcellularLocation>
</comment>
<dbReference type="GO" id="GO:0004765">
    <property type="term" value="F:shikimate kinase activity"/>
    <property type="evidence" value="ECO:0007669"/>
    <property type="project" value="UniProtKB-UniRule"/>
</dbReference>
<sequence>MGWRLHKTIVMVGMMGAGKTAVGRTLATLLGVPFVDSDEQIEEAAAMSIAEIFARDGEAFFRAREAEVIRRLLEGRPCVLSTGGGAFMSERNRKVISDRGVSVWLNADLETLWQRVRHRDSRPLLKTADPRGTLAALYEARVPSYALADVEVASVPGRSLADMADFVAEKVAERPDVLERT</sequence>
<dbReference type="NCBIfam" id="NF010552">
    <property type="entry name" value="PRK13946.1"/>
    <property type="match status" value="1"/>
</dbReference>
<keyword evidence="11" id="KW-0460">Magnesium</keyword>
<evidence type="ECO:0000256" key="8">
    <source>
        <dbReference type="ARBA" id="ARBA00022840"/>
    </source>
</evidence>
<proteinExistence type="inferred from homology"/>
<dbReference type="GO" id="GO:0000287">
    <property type="term" value="F:magnesium ion binding"/>
    <property type="evidence" value="ECO:0007669"/>
    <property type="project" value="UniProtKB-UniRule"/>
</dbReference>
<evidence type="ECO:0000256" key="9">
    <source>
        <dbReference type="ARBA" id="ARBA00023141"/>
    </source>
</evidence>
<comment type="subunit">
    <text evidence="11">Monomer.</text>
</comment>
<dbReference type="InterPro" id="IPR023000">
    <property type="entry name" value="Shikimate_kinase_CS"/>
</dbReference>
<dbReference type="Pfam" id="PF01202">
    <property type="entry name" value="SKI"/>
    <property type="match status" value="1"/>
</dbReference>
<dbReference type="SUPFAM" id="SSF52540">
    <property type="entry name" value="P-loop containing nucleoside triphosphate hydrolases"/>
    <property type="match status" value="1"/>
</dbReference>
<evidence type="ECO:0000256" key="11">
    <source>
        <dbReference type="HAMAP-Rule" id="MF_00109"/>
    </source>
</evidence>
<keyword evidence="9 11" id="KW-0057">Aromatic amino acid biosynthesis</keyword>
<protein>
    <recommendedName>
        <fullName evidence="3 11">Shikimate kinase</fullName>
        <shortName evidence="11">SK</shortName>
        <ecNumber evidence="3 11">2.7.1.71</ecNumber>
    </recommendedName>
</protein>
<keyword evidence="11" id="KW-0479">Metal-binding</keyword>
<dbReference type="PROSITE" id="PS01128">
    <property type="entry name" value="SHIKIMATE_KINASE"/>
    <property type="match status" value="1"/>
</dbReference>
<evidence type="ECO:0000256" key="3">
    <source>
        <dbReference type="ARBA" id="ARBA00012154"/>
    </source>
</evidence>
<dbReference type="GO" id="GO:0009423">
    <property type="term" value="P:chorismate biosynthetic process"/>
    <property type="evidence" value="ECO:0007669"/>
    <property type="project" value="UniProtKB-UniRule"/>
</dbReference>
<reference evidence="13" key="1">
    <citation type="journal article" date="2019" name="Int. J. Syst. Evol. Microbiol.">
        <title>The Global Catalogue of Microorganisms (GCM) 10K type strain sequencing project: providing services to taxonomists for standard genome sequencing and annotation.</title>
        <authorList>
            <consortium name="The Broad Institute Genomics Platform"/>
            <consortium name="The Broad Institute Genome Sequencing Center for Infectious Disease"/>
            <person name="Wu L."/>
            <person name="Ma J."/>
        </authorList>
    </citation>
    <scope>NUCLEOTIDE SEQUENCE [LARGE SCALE GENOMIC DNA]</scope>
    <source>
        <strain evidence="13">CGMCC 1.12664</strain>
    </source>
</reference>
<dbReference type="Proteomes" id="UP000612855">
    <property type="component" value="Unassembled WGS sequence"/>
</dbReference>
<dbReference type="Gene3D" id="3.40.50.300">
    <property type="entry name" value="P-loop containing nucleotide triphosphate hydrolases"/>
    <property type="match status" value="1"/>
</dbReference>
<evidence type="ECO:0000256" key="2">
    <source>
        <dbReference type="ARBA" id="ARBA00006997"/>
    </source>
</evidence>